<dbReference type="EMBL" id="UGQE01000001">
    <property type="protein sequence ID" value="STZ10688.1"/>
    <property type="molecule type" value="Genomic_DNA"/>
</dbReference>
<dbReference type="RefSeq" id="WP_078276283.1">
    <property type="nucleotide sequence ID" value="NZ_CAACXO010000015.1"/>
</dbReference>
<protein>
    <submittedName>
        <fullName evidence="2">Abi-like protein</fullName>
    </submittedName>
</protein>
<accession>A0A1T0A505</accession>
<dbReference type="Proteomes" id="UP000190435">
    <property type="component" value="Unassembled WGS sequence"/>
</dbReference>
<dbReference type="InterPro" id="IPR011664">
    <property type="entry name" value="Abi_system_AbiD/AbiF-like"/>
</dbReference>
<reference evidence="2 4" key="2">
    <citation type="submission" date="2018-06" db="EMBL/GenBank/DDBJ databases">
        <authorList>
            <consortium name="Pathogen Informatics"/>
            <person name="Doyle S."/>
        </authorList>
    </citation>
    <scope>NUCLEOTIDE SEQUENCE [LARGE SCALE GENOMIC DNA]</scope>
    <source>
        <strain evidence="2 4">NCTC10293</strain>
    </source>
</reference>
<proteinExistence type="predicted"/>
<dbReference type="AlphaFoldDB" id="A0A1T0A505"/>
<name>A0A1T0A505_9GAMM</name>
<dbReference type="OrthoDB" id="9813050at2"/>
<keyword evidence="3" id="KW-1185">Reference proteome</keyword>
<evidence type="ECO:0000313" key="4">
    <source>
        <dbReference type="Proteomes" id="UP000255279"/>
    </source>
</evidence>
<dbReference type="STRING" id="34060.B0181_04485"/>
<dbReference type="Pfam" id="PF07751">
    <property type="entry name" value="Abi_2"/>
    <property type="match status" value="1"/>
</dbReference>
<evidence type="ECO:0000313" key="1">
    <source>
        <dbReference type="EMBL" id="OOR90853.1"/>
    </source>
</evidence>
<evidence type="ECO:0000313" key="3">
    <source>
        <dbReference type="Proteomes" id="UP000190435"/>
    </source>
</evidence>
<sequence length="223" mass="25325">MENSSTVQEIIQTLSAARFSTYAKAATDDNHALSLYQWNIEISKAIFGVLGCCEIALRNTISAALQAQYGSQWAWHTGFERSLPSPKHGYKPREALIEARKNTNDINNVIAKLNFAFWQHMLTARHDDRIWSAQFYAVFCGINTPANLAKDRSDLFKNTEHLRRLRNRIAHHEPIFNQNLAHSHQVAINTLQACSPALADWVQNWQNITFLLNGKPSPNSKPK</sequence>
<evidence type="ECO:0000313" key="2">
    <source>
        <dbReference type="EMBL" id="STZ10688.1"/>
    </source>
</evidence>
<reference evidence="1 3" key="1">
    <citation type="submission" date="2017-02" db="EMBL/GenBank/DDBJ databases">
        <title>Draft genome sequence of Moraxella caviae CCUG 355 type strain.</title>
        <authorList>
            <person name="Engstrom-Jakobsson H."/>
            <person name="Salva-Serra F."/>
            <person name="Thorell K."/>
            <person name="Gonzales-Siles L."/>
            <person name="Karlsson R."/>
            <person name="Boulund F."/>
            <person name="Engstrand L."/>
            <person name="Moore E."/>
        </authorList>
    </citation>
    <scope>NUCLEOTIDE SEQUENCE [LARGE SCALE GENOMIC DNA]</scope>
    <source>
        <strain evidence="1 3">CCUG 355</strain>
    </source>
</reference>
<organism evidence="1 3">
    <name type="scientific">Moraxella caviae</name>
    <dbReference type="NCBI Taxonomy" id="34060"/>
    <lineage>
        <taxon>Bacteria</taxon>
        <taxon>Pseudomonadati</taxon>
        <taxon>Pseudomonadota</taxon>
        <taxon>Gammaproteobacteria</taxon>
        <taxon>Moraxellales</taxon>
        <taxon>Moraxellaceae</taxon>
        <taxon>Moraxella</taxon>
    </lineage>
</organism>
<dbReference type="EMBL" id="MUXU01000027">
    <property type="protein sequence ID" value="OOR90853.1"/>
    <property type="molecule type" value="Genomic_DNA"/>
</dbReference>
<gene>
    <name evidence="1" type="ORF">B0181_04485</name>
    <name evidence="2" type="ORF">NCTC10293_01043</name>
</gene>
<dbReference type="Proteomes" id="UP000255279">
    <property type="component" value="Unassembled WGS sequence"/>
</dbReference>